<proteinExistence type="predicted"/>
<organism evidence="2 3">
    <name type="scientific">Lentzea tibetensis</name>
    <dbReference type="NCBI Taxonomy" id="2591470"/>
    <lineage>
        <taxon>Bacteria</taxon>
        <taxon>Bacillati</taxon>
        <taxon>Actinomycetota</taxon>
        <taxon>Actinomycetes</taxon>
        <taxon>Pseudonocardiales</taxon>
        <taxon>Pseudonocardiaceae</taxon>
        <taxon>Lentzea</taxon>
    </lineage>
</organism>
<evidence type="ECO:0000313" key="3">
    <source>
        <dbReference type="Proteomes" id="UP000316639"/>
    </source>
</evidence>
<comment type="caution">
    <text evidence="2">The sequence shown here is derived from an EMBL/GenBank/DDBJ whole genome shotgun (WGS) entry which is preliminary data.</text>
</comment>
<dbReference type="AlphaFoldDB" id="A0A563EK31"/>
<dbReference type="Gene3D" id="3.10.450.50">
    <property type="match status" value="1"/>
</dbReference>
<dbReference type="EMBL" id="VOBR01000027">
    <property type="protein sequence ID" value="TWP47284.1"/>
    <property type="molecule type" value="Genomic_DNA"/>
</dbReference>
<reference evidence="2 3" key="1">
    <citation type="submission" date="2019-07" db="EMBL/GenBank/DDBJ databases">
        <title>Lentzea xizangensis sp. nov., isolated from Qinghai-Tibetan Plateau Soils.</title>
        <authorList>
            <person name="Huang J."/>
        </authorList>
    </citation>
    <scope>NUCLEOTIDE SEQUENCE [LARGE SCALE GENOMIC DNA]</scope>
    <source>
        <strain evidence="2 3">FXJ1.1311</strain>
    </source>
</reference>
<evidence type="ECO:0000259" key="1">
    <source>
        <dbReference type="Pfam" id="PF12680"/>
    </source>
</evidence>
<feature type="domain" description="SnoaL-like" evidence="1">
    <location>
        <begin position="16"/>
        <end position="116"/>
    </location>
</feature>
<gene>
    <name evidence="2" type="ORF">FKR81_33080</name>
</gene>
<dbReference type="SUPFAM" id="SSF54427">
    <property type="entry name" value="NTF2-like"/>
    <property type="match status" value="1"/>
</dbReference>
<name>A0A563EK31_9PSEU</name>
<sequence>MTSRVLSTVEVVQVLLSRLAARDAAGIARLFAARVDWRVPDLGGTRWSDGARNPREVESYFLTLFDMLELEQLTVRQVVTDGGDAVVLGWTRWRVIATGALLDMDFAMSVAVYRGEIEQYWQLQDTLAVALALGTATMA</sequence>
<dbReference type="InterPro" id="IPR037401">
    <property type="entry name" value="SnoaL-like"/>
</dbReference>
<evidence type="ECO:0000313" key="2">
    <source>
        <dbReference type="EMBL" id="TWP47284.1"/>
    </source>
</evidence>
<dbReference type="Pfam" id="PF12680">
    <property type="entry name" value="SnoaL_2"/>
    <property type="match status" value="1"/>
</dbReference>
<dbReference type="InterPro" id="IPR032710">
    <property type="entry name" value="NTF2-like_dom_sf"/>
</dbReference>
<dbReference type="OrthoDB" id="8722217at2"/>
<protein>
    <recommendedName>
        <fullName evidence="1">SnoaL-like domain-containing protein</fullName>
    </recommendedName>
</protein>
<dbReference type="Proteomes" id="UP000316639">
    <property type="component" value="Unassembled WGS sequence"/>
</dbReference>
<accession>A0A563EK31</accession>
<keyword evidence="3" id="KW-1185">Reference proteome</keyword>